<proteinExistence type="predicted"/>
<accession>A0AAP5I158</accession>
<reference evidence="2" key="1">
    <citation type="journal article" date="2021" name="Science">
        <title>Hunting the eagle killer: A cyanobacterial neurotoxin causes vacuolar myelinopathy.</title>
        <authorList>
            <person name="Breinlinger S."/>
            <person name="Phillips T.J."/>
            <person name="Haram B.N."/>
            <person name="Mares J."/>
            <person name="Martinez Yerena J.A."/>
            <person name="Hrouzek P."/>
            <person name="Sobotka R."/>
            <person name="Henderson W.M."/>
            <person name="Schmieder P."/>
            <person name="Williams S.M."/>
            <person name="Lauderdale J.D."/>
            <person name="Wilde H.D."/>
            <person name="Gerrin W."/>
            <person name="Kust A."/>
            <person name="Washington J.W."/>
            <person name="Wagner C."/>
            <person name="Geier B."/>
            <person name="Liebeke M."/>
            <person name="Enke H."/>
            <person name="Niedermeyer T.H.J."/>
            <person name="Wilde S.B."/>
        </authorList>
    </citation>
    <scope>NUCLEOTIDE SEQUENCE [LARGE SCALE GENOMIC DNA]</scope>
    <source>
        <strain evidence="2">Thurmond2011</strain>
    </source>
</reference>
<evidence type="ECO:0000313" key="1">
    <source>
        <dbReference type="EMBL" id="MDR9893258.1"/>
    </source>
</evidence>
<dbReference type="AlphaFoldDB" id="A0AAP5I158"/>
<dbReference type="RefSeq" id="WP_310833463.1">
    <property type="nucleotide sequence ID" value="NZ_JAALHA020000001.1"/>
</dbReference>
<name>A0AAP5I158_9CYAN</name>
<keyword evidence="2" id="KW-1185">Reference proteome</keyword>
<dbReference type="EMBL" id="JAALHA020000001">
    <property type="protein sequence ID" value="MDR9893258.1"/>
    <property type="molecule type" value="Genomic_DNA"/>
</dbReference>
<sequence length="570" mass="63588">MKGSLSISSGLLIGSAALAFTSIIGAFEPQYEYCTLATKPCTLITVPSWYANIPKNAKMIPGSGLTRTIASILGASLCGCAALFSSRGLKELEIPQLDQATNKLLEEEELEKVAIASKMRVEDFRRELNDGYAYLHLERNPHLVEELTKVPKPESALEHSRIDQESPVIEAALLTVETKIPQAIQMILDSDLKQIVDAGIINLVGAQGSGKSTTSCMMLRYRVWRSHRLVIVNPHKRKSMYRGLEAHLEPGTTFYGVGMGDEGRATSLMNGLEKVLALIGKRYDEYQHLDENQYNHYPITILLEECAEYDGLLSIFNRPPNKATGDEGFSAKKYLTNFWKKLFIASRKGNCFVIRTIQSDTNTTNGTEGLAELIKSSGACTLTQFSVPDGECIGGWRSTGEGEIKIPNQKYFDSEGNTLDANPVKVPTYWDYATAIKDVTDFSDLIPPSIEPVSLPEPQPENPEDLWERAIEHLKRSFATDTNTKSTPFPPKSGEVPDTKNHLETVETKVFKGEQRYTPDSLSREELLTKIRSMLSCGDSQTKIIENLWKVEKNRSGWKQAYKEFKELNL</sequence>
<protein>
    <submittedName>
        <fullName evidence="1">Uncharacterized protein</fullName>
    </submittedName>
</protein>
<comment type="caution">
    <text evidence="1">The sequence shown here is derived from an EMBL/GenBank/DDBJ whole genome shotgun (WGS) entry which is preliminary data.</text>
</comment>
<organism evidence="1 2">
    <name type="scientific">Aetokthonos hydrillicola Thurmond2011</name>
    <dbReference type="NCBI Taxonomy" id="2712845"/>
    <lineage>
        <taxon>Bacteria</taxon>
        <taxon>Bacillati</taxon>
        <taxon>Cyanobacteriota</taxon>
        <taxon>Cyanophyceae</taxon>
        <taxon>Nostocales</taxon>
        <taxon>Hapalosiphonaceae</taxon>
        <taxon>Aetokthonos</taxon>
    </lineage>
</organism>
<gene>
    <name evidence="1" type="ORF">G7B40_001485</name>
</gene>
<evidence type="ECO:0000313" key="2">
    <source>
        <dbReference type="Proteomes" id="UP000667802"/>
    </source>
</evidence>
<dbReference type="Proteomes" id="UP000667802">
    <property type="component" value="Unassembled WGS sequence"/>
</dbReference>